<keyword evidence="3" id="KW-1185">Reference proteome</keyword>
<dbReference type="EMBL" id="JANIDY010000001">
    <property type="protein sequence ID" value="MCX5617106.1"/>
    <property type="molecule type" value="Genomic_DNA"/>
</dbReference>
<reference evidence="2" key="1">
    <citation type="submission" date="2022-07" db="EMBL/GenBank/DDBJ databases">
        <title>Bombella genomes.</title>
        <authorList>
            <person name="Harer L."/>
            <person name="Styblova S."/>
            <person name="Ehrmann M."/>
        </authorList>
    </citation>
    <scope>NUCLEOTIDE SEQUENCE</scope>
    <source>
        <strain evidence="2">TMW 2.2543</strain>
    </source>
</reference>
<proteinExistence type="predicted"/>
<dbReference type="SMART" id="SM00710">
    <property type="entry name" value="PbH1"/>
    <property type="match status" value="7"/>
</dbReference>
<sequence>MTQPLNRTPAWRSYTATGNPTDIVSSPEVARELGSKIDAQDGQAASLAIDGDSTLAGEKVRDVLARFPAKLVTSYGVVHDPSGQNVAANSAAYQAALDDCAGAFRLVHPAGLSVVLGTLRITQPDTHLVLDGTITLASDSNTNCLDIYAPGQTLERLSITGRGVIDGNGAGQQGGQSAVSGGICANTLSHTGNTPDRPSTPTLIDNLLISGITIRNTFNWPLSLGFISNSLVSGVTLKDGGNSPQFIWSADNCWFKDSISTGHTDGGFVFYMGCRRCGATGNTVSGNHDGIGVYCDSSDQPANDTILIANNHVHDNADSGIGVTTADQKSTDGLIQRNILITGNLLSNNNTRGRDGGGSIGLVAAHGVQVRNNLITRDGSGTTSGQPVYAAYVSDSCQTVEIDGNLFEDIGSPTNPGTAIYLNNPHGTIIRNNTFANTTGATGPMRTGLGGTAGPNALIGGNTATSALAGSLLDMGWQTDTIFLSQPDGKGGLIDNLPRNSNIVASGQYSYDGRDLSRQIGTAASDLGIYLQTARNQSTGALSGNIVLNSGTVFREFSFLPNGAISPPMGGTLLNTLNPARTPLMMQVFTVKAAHGDRVTFPQSFTSDTVSVMVPAFYNGTNMIVGGASSTTPPDRSGFTLGKFWVGLGGANIDPADTITVIAIGELSL</sequence>
<dbReference type="Gene3D" id="2.160.20.10">
    <property type="entry name" value="Single-stranded right-handed beta-helix, Pectin lyase-like"/>
    <property type="match status" value="1"/>
</dbReference>
<feature type="region of interest" description="Disordered" evidence="1">
    <location>
        <begin position="1"/>
        <end position="24"/>
    </location>
</feature>
<dbReference type="RefSeq" id="WP_266115630.1">
    <property type="nucleotide sequence ID" value="NZ_JANIDY010000001.1"/>
</dbReference>
<organism evidence="2 3">
    <name type="scientific">Bombella pluederhausensis</name>
    <dbReference type="NCBI Taxonomy" id="2967336"/>
    <lineage>
        <taxon>Bacteria</taxon>
        <taxon>Pseudomonadati</taxon>
        <taxon>Pseudomonadota</taxon>
        <taxon>Alphaproteobacteria</taxon>
        <taxon>Acetobacterales</taxon>
        <taxon>Acetobacteraceae</taxon>
        <taxon>Bombella</taxon>
    </lineage>
</organism>
<evidence type="ECO:0000313" key="2">
    <source>
        <dbReference type="EMBL" id="MCX5617106.1"/>
    </source>
</evidence>
<comment type="caution">
    <text evidence="2">The sequence shown here is derived from an EMBL/GenBank/DDBJ whole genome shotgun (WGS) entry which is preliminary data.</text>
</comment>
<dbReference type="InterPro" id="IPR012334">
    <property type="entry name" value="Pectin_lyas_fold"/>
</dbReference>
<evidence type="ECO:0000256" key="1">
    <source>
        <dbReference type="SAM" id="MobiDB-lite"/>
    </source>
</evidence>
<protein>
    <submittedName>
        <fullName evidence="2">Right-handed parallel beta-helix repeat-containing protein</fullName>
    </submittedName>
</protein>
<dbReference type="InterPro" id="IPR011050">
    <property type="entry name" value="Pectin_lyase_fold/virulence"/>
</dbReference>
<dbReference type="InterPro" id="IPR006626">
    <property type="entry name" value="PbH1"/>
</dbReference>
<accession>A0ABT3WDH3</accession>
<gene>
    <name evidence="2" type="ORF">NQF86_00265</name>
</gene>
<name>A0ABT3WDH3_9PROT</name>
<dbReference type="Proteomes" id="UP001165576">
    <property type="component" value="Unassembled WGS sequence"/>
</dbReference>
<feature type="compositionally biased region" description="Polar residues" evidence="1">
    <location>
        <begin position="14"/>
        <end position="24"/>
    </location>
</feature>
<evidence type="ECO:0000313" key="3">
    <source>
        <dbReference type="Proteomes" id="UP001165576"/>
    </source>
</evidence>
<dbReference type="SUPFAM" id="SSF51126">
    <property type="entry name" value="Pectin lyase-like"/>
    <property type="match status" value="2"/>
</dbReference>